<organism evidence="1">
    <name type="scientific">Eucalyptus grandis</name>
    <name type="common">Flooded gum</name>
    <dbReference type="NCBI Taxonomy" id="71139"/>
    <lineage>
        <taxon>Eukaryota</taxon>
        <taxon>Viridiplantae</taxon>
        <taxon>Streptophyta</taxon>
        <taxon>Embryophyta</taxon>
        <taxon>Tracheophyta</taxon>
        <taxon>Spermatophyta</taxon>
        <taxon>Magnoliopsida</taxon>
        <taxon>eudicotyledons</taxon>
        <taxon>Gunneridae</taxon>
        <taxon>Pentapetalae</taxon>
        <taxon>rosids</taxon>
        <taxon>malvids</taxon>
        <taxon>Myrtales</taxon>
        <taxon>Myrtaceae</taxon>
        <taxon>Myrtoideae</taxon>
        <taxon>Eucalypteae</taxon>
        <taxon>Eucalyptus</taxon>
    </lineage>
</organism>
<proteinExistence type="predicted"/>
<dbReference type="AlphaFoldDB" id="A0A059BBP3"/>
<dbReference type="EMBL" id="KK198759">
    <property type="protein sequence ID" value="KCW63095.1"/>
    <property type="molecule type" value="Genomic_DNA"/>
</dbReference>
<dbReference type="InParanoid" id="A0A059BBP3"/>
<protein>
    <submittedName>
        <fullName evidence="1">Uncharacterized protein</fullName>
    </submittedName>
</protein>
<accession>A0A059BBP3</accession>
<name>A0A059BBP3_EUCGR</name>
<reference evidence="1" key="1">
    <citation type="submission" date="2013-07" db="EMBL/GenBank/DDBJ databases">
        <title>The genome of Eucalyptus grandis.</title>
        <authorList>
            <person name="Schmutz J."/>
            <person name="Hayes R."/>
            <person name="Myburg A."/>
            <person name="Tuskan G."/>
            <person name="Grattapaglia D."/>
            <person name="Rokhsar D.S."/>
        </authorList>
    </citation>
    <scope>NUCLEOTIDE SEQUENCE</scope>
    <source>
        <tissue evidence="1">Leaf extractions</tissue>
    </source>
</reference>
<gene>
    <name evidence="1" type="ORF">EUGRSUZ_G00702</name>
</gene>
<evidence type="ECO:0000313" key="1">
    <source>
        <dbReference type="EMBL" id="KCW63095.1"/>
    </source>
</evidence>
<sequence length="80" mass="9552">MRYRALARKRDKKRELASFIQRGEQVRVQERRDVADSKTKSHCRRLRCCVCRQREAEEESCRSDAKMPVYLLLLCISTFS</sequence>
<dbReference type="Gramene" id="KCW63095">
    <property type="protein sequence ID" value="KCW63095"/>
    <property type="gene ID" value="EUGRSUZ_G00702"/>
</dbReference>